<sequence length="289" mass="33144">MNKLVGHVIPGFSFFIVGLWHLLNHIKLQVVDPNSYTALPWFPTSKSKYLEPLLAMGFCFLPLLKELFSFLRRHQVQIFNMNHDHLQVIEHNSIYFALFINSAFAVILDLARVRARYGLTLFLTAVAYAHGLFLIHFHSSKYTTHMGPEGQYHLLLQLLLVVCLATILLGIALPKSFMVSFVRSLSICFQGVWLVFMGIMLWTPGLLPEGCILKKDVVICSGEEALHRANSFINLQFGWFLIGIAIFGVSLYLVLDKIYGQNQEEYFPLEMREEEDFYNAEYSQKKSKA</sequence>
<evidence type="ECO:0000313" key="7">
    <source>
        <dbReference type="EMBL" id="PON45795.1"/>
    </source>
</evidence>
<evidence type="ECO:0000256" key="1">
    <source>
        <dbReference type="ARBA" id="ARBA00004141"/>
    </source>
</evidence>
<dbReference type="EMBL" id="JXTC01000566">
    <property type="protein sequence ID" value="PON45795.1"/>
    <property type="molecule type" value="Genomic_DNA"/>
</dbReference>
<feature type="transmembrane region" description="Helical" evidence="6">
    <location>
        <begin position="6"/>
        <end position="23"/>
    </location>
</feature>
<evidence type="ECO:0000256" key="4">
    <source>
        <dbReference type="ARBA" id="ARBA00022989"/>
    </source>
</evidence>
<dbReference type="STRING" id="63057.A0A2P5BAI0"/>
<keyword evidence="4 6" id="KW-1133">Transmembrane helix</keyword>
<evidence type="ECO:0008006" key="9">
    <source>
        <dbReference type="Google" id="ProtNLM"/>
    </source>
</evidence>
<feature type="transmembrane region" description="Helical" evidence="6">
    <location>
        <begin position="185"/>
        <end position="203"/>
    </location>
</feature>
<evidence type="ECO:0000256" key="2">
    <source>
        <dbReference type="ARBA" id="ARBA00006948"/>
    </source>
</evidence>
<name>A0A2P5BAI0_TREOI</name>
<feature type="transmembrane region" description="Helical" evidence="6">
    <location>
        <begin position="53"/>
        <end position="72"/>
    </location>
</feature>
<feature type="transmembrane region" description="Helical" evidence="6">
    <location>
        <begin position="118"/>
        <end position="139"/>
    </location>
</feature>
<feature type="transmembrane region" description="Helical" evidence="6">
    <location>
        <begin position="237"/>
        <end position="255"/>
    </location>
</feature>
<feature type="transmembrane region" description="Helical" evidence="6">
    <location>
        <begin position="151"/>
        <end position="173"/>
    </location>
</feature>
<keyword evidence="8" id="KW-1185">Reference proteome</keyword>
<dbReference type="InterPro" id="IPR006904">
    <property type="entry name" value="DUF716"/>
</dbReference>
<evidence type="ECO:0000256" key="6">
    <source>
        <dbReference type="SAM" id="Phobius"/>
    </source>
</evidence>
<comment type="subcellular location">
    <subcellularLocation>
        <location evidence="1">Membrane</location>
        <topology evidence="1">Multi-pass membrane protein</topology>
    </subcellularLocation>
</comment>
<organism evidence="7 8">
    <name type="scientific">Trema orientale</name>
    <name type="common">Charcoal tree</name>
    <name type="synonym">Celtis orientalis</name>
    <dbReference type="NCBI Taxonomy" id="63057"/>
    <lineage>
        <taxon>Eukaryota</taxon>
        <taxon>Viridiplantae</taxon>
        <taxon>Streptophyta</taxon>
        <taxon>Embryophyta</taxon>
        <taxon>Tracheophyta</taxon>
        <taxon>Spermatophyta</taxon>
        <taxon>Magnoliopsida</taxon>
        <taxon>eudicotyledons</taxon>
        <taxon>Gunneridae</taxon>
        <taxon>Pentapetalae</taxon>
        <taxon>rosids</taxon>
        <taxon>fabids</taxon>
        <taxon>Rosales</taxon>
        <taxon>Cannabaceae</taxon>
        <taxon>Trema</taxon>
    </lineage>
</organism>
<dbReference type="PANTHER" id="PTHR46285:SF3">
    <property type="entry name" value="PROTEINASE INHIBITOR I4, SERPIN (DUF716)"/>
    <property type="match status" value="1"/>
</dbReference>
<keyword evidence="5 6" id="KW-0472">Membrane</keyword>
<comment type="caution">
    <text evidence="7">The sequence shown here is derived from an EMBL/GenBank/DDBJ whole genome shotgun (WGS) entry which is preliminary data.</text>
</comment>
<protein>
    <recommendedName>
        <fullName evidence="9">Transmembrane protein</fullName>
    </recommendedName>
</protein>
<accession>A0A2P5BAI0</accession>
<dbReference type="PANTHER" id="PTHR46285">
    <property type="entry name" value="PROTEINASE INHIBITOR I4, SERPIN (DUF716)-RELATED"/>
    <property type="match status" value="1"/>
</dbReference>
<feature type="transmembrane region" description="Helical" evidence="6">
    <location>
        <begin position="92"/>
        <end position="111"/>
    </location>
</feature>
<proteinExistence type="inferred from homology"/>
<gene>
    <name evidence="7" type="ORF">TorRG33x02_327830</name>
</gene>
<evidence type="ECO:0000256" key="5">
    <source>
        <dbReference type="ARBA" id="ARBA00023136"/>
    </source>
</evidence>
<comment type="similarity">
    <text evidence="2">Belongs to the TMEM45 family.</text>
</comment>
<dbReference type="GO" id="GO:0016020">
    <property type="term" value="C:membrane"/>
    <property type="evidence" value="ECO:0007669"/>
    <property type="project" value="UniProtKB-SubCell"/>
</dbReference>
<dbReference type="OrthoDB" id="551896at2759"/>
<dbReference type="AlphaFoldDB" id="A0A2P5BAI0"/>
<dbReference type="Proteomes" id="UP000237000">
    <property type="component" value="Unassembled WGS sequence"/>
</dbReference>
<keyword evidence="3 6" id="KW-0812">Transmembrane</keyword>
<evidence type="ECO:0000313" key="8">
    <source>
        <dbReference type="Proteomes" id="UP000237000"/>
    </source>
</evidence>
<evidence type="ECO:0000256" key="3">
    <source>
        <dbReference type="ARBA" id="ARBA00022692"/>
    </source>
</evidence>
<dbReference type="Pfam" id="PF04819">
    <property type="entry name" value="DUF716"/>
    <property type="match status" value="1"/>
</dbReference>
<reference evidence="8" key="1">
    <citation type="submission" date="2016-06" db="EMBL/GenBank/DDBJ databases">
        <title>Parallel loss of symbiosis genes in relatives of nitrogen-fixing non-legume Parasponia.</title>
        <authorList>
            <person name="Van Velzen R."/>
            <person name="Holmer R."/>
            <person name="Bu F."/>
            <person name="Rutten L."/>
            <person name="Van Zeijl A."/>
            <person name="Liu W."/>
            <person name="Santuari L."/>
            <person name="Cao Q."/>
            <person name="Sharma T."/>
            <person name="Shen D."/>
            <person name="Roswanjaya Y."/>
            <person name="Wardhani T."/>
            <person name="Kalhor M.S."/>
            <person name="Jansen J."/>
            <person name="Van den Hoogen J."/>
            <person name="Gungor B."/>
            <person name="Hartog M."/>
            <person name="Hontelez J."/>
            <person name="Verver J."/>
            <person name="Yang W.-C."/>
            <person name="Schijlen E."/>
            <person name="Repin R."/>
            <person name="Schilthuizen M."/>
            <person name="Schranz E."/>
            <person name="Heidstra R."/>
            <person name="Miyata K."/>
            <person name="Fedorova E."/>
            <person name="Kohlen W."/>
            <person name="Bisseling T."/>
            <person name="Smit S."/>
            <person name="Geurts R."/>
        </authorList>
    </citation>
    <scope>NUCLEOTIDE SEQUENCE [LARGE SCALE GENOMIC DNA]</scope>
    <source>
        <strain evidence="8">cv. RG33-2</strain>
    </source>
</reference>
<dbReference type="InParanoid" id="A0A2P5BAI0"/>